<dbReference type="EMBL" id="CAJOBJ010003559">
    <property type="protein sequence ID" value="CAF3969764.1"/>
    <property type="molecule type" value="Genomic_DNA"/>
</dbReference>
<dbReference type="GO" id="GO:0051059">
    <property type="term" value="F:NF-kappaB binding"/>
    <property type="evidence" value="ECO:0007669"/>
    <property type="project" value="TreeGrafter"/>
</dbReference>
<dbReference type="Gene3D" id="2.60.120.380">
    <property type="match status" value="1"/>
</dbReference>
<protein>
    <submittedName>
        <fullName evidence="6">Uncharacterized protein</fullName>
    </submittedName>
</protein>
<keyword evidence="1" id="KW-0677">Repeat</keyword>
<evidence type="ECO:0000313" key="8">
    <source>
        <dbReference type="EMBL" id="CAF3963675.1"/>
    </source>
</evidence>
<dbReference type="Proteomes" id="UP000663834">
    <property type="component" value="Unassembled WGS sequence"/>
</dbReference>
<dbReference type="SMART" id="SM00248">
    <property type="entry name" value="ANK"/>
    <property type="match status" value="3"/>
</dbReference>
<dbReference type="AlphaFoldDB" id="A0A816NMH5"/>
<dbReference type="InterPro" id="IPR051070">
    <property type="entry name" value="NF-kappa-B_inhibitor"/>
</dbReference>
<dbReference type="InterPro" id="IPR036770">
    <property type="entry name" value="Ankyrin_rpt-contain_sf"/>
</dbReference>
<evidence type="ECO:0000313" key="5">
    <source>
        <dbReference type="EMBL" id="CAF1289225.1"/>
    </source>
</evidence>
<dbReference type="SUPFAM" id="SSF48403">
    <property type="entry name" value="Ankyrin repeat"/>
    <property type="match status" value="1"/>
</dbReference>
<proteinExistence type="predicted"/>
<evidence type="ECO:0000256" key="2">
    <source>
        <dbReference type="ARBA" id="ARBA00023043"/>
    </source>
</evidence>
<dbReference type="Proteomes" id="UP000663824">
    <property type="component" value="Unassembled WGS sequence"/>
</dbReference>
<dbReference type="PANTHER" id="PTHR46680">
    <property type="entry name" value="NF-KAPPA-B INHIBITOR ALPHA"/>
    <property type="match status" value="1"/>
</dbReference>
<dbReference type="PROSITE" id="PS50297">
    <property type="entry name" value="ANK_REP_REGION"/>
    <property type="match status" value="1"/>
</dbReference>
<dbReference type="EMBL" id="CAJOBI010003299">
    <property type="protein sequence ID" value="CAF3963675.1"/>
    <property type="molecule type" value="Genomic_DNA"/>
</dbReference>
<dbReference type="Pfam" id="PF00023">
    <property type="entry name" value="Ank"/>
    <property type="match status" value="1"/>
</dbReference>
<sequence length="318" mass="35334">MANDELATKIANIIASLVLGDVNQQSKACTDIVSLMEAIQAQDPDLANYLVKNVVDPNQRLPTGEYPSHVATQLRTNACAMLIALQSSQKYPLNLNVQDSKGDTILHVAARLNNPDAVNLLLKSNADPNIQNMVGDTPLHIACKVKAPQIARKLLADRRTDPTKKNKEGKAANQVTELAEILVEFMEHGLKRENAQCGVLEIALSWSNYNDLDLHVICPHNEEIMFNHKLSACKGGLDVDMNAGGAKSEQPVEHIRWTESPPTGEYKVYVNHYAMHTNVNETTFLVVIQINKNKVWKYQGKVSSGQKMLVKTFSYPWR</sequence>
<name>A0A816NMH5_9BILA</name>
<accession>A0A816NMH5</accession>
<dbReference type="EMBL" id="CAJOBH010003254">
    <property type="protein sequence ID" value="CAF3944420.1"/>
    <property type="molecule type" value="Genomic_DNA"/>
</dbReference>
<evidence type="ECO:0000256" key="1">
    <source>
        <dbReference type="ARBA" id="ARBA00022737"/>
    </source>
</evidence>
<keyword evidence="2 3" id="KW-0040">ANK repeat</keyword>
<evidence type="ECO:0000313" key="6">
    <source>
        <dbReference type="EMBL" id="CAF2037078.1"/>
    </source>
</evidence>
<evidence type="ECO:0000313" key="4">
    <source>
        <dbReference type="EMBL" id="CAF1047177.1"/>
    </source>
</evidence>
<evidence type="ECO:0000313" key="10">
    <source>
        <dbReference type="Proteomes" id="UP000663824"/>
    </source>
</evidence>
<dbReference type="EMBL" id="CAJNRE010004584">
    <property type="protein sequence ID" value="CAF2037078.1"/>
    <property type="molecule type" value="Genomic_DNA"/>
</dbReference>
<dbReference type="Proteomes" id="UP000681720">
    <property type="component" value="Unassembled WGS sequence"/>
</dbReference>
<dbReference type="GO" id="GO:0071356">
    <property type="term" value="P:cellular response to tumor necrosis factor"/>
    <property type="evidence" value="ECO:0007669"/>
    <property type="project" value="TreeGrafter"/>
</dbReference>
<dbReference type="Proteomes" id="UP000663855">
    <property type="component" value="Unassembled WGS sequence"/>
</dbReference>
<dbReference type="EMBL" id="CAJNOV010001060">
    <property type="protein sequence ID" value="CAF1047177.1"/>
    <property type="molecule type" value="Genomic_DNA"/>
</dbReference>
<evidence type="ECO:0000313" key="9">
    <source>
        <dbReference type="EMBL" id="CAF3969764.1"/>
    </source>
</evidence>
<comment type="caution">
    <text evidence="6">The sequence shown here is derived from an EMBL/GenBank/DDBJ whole genome shotgun (WGS) entry which is preliminary data.</text>
</comment>
<evidence type="ECO:0000256" key="3">
    <source>
        <dbReference type="PROSITE-ProRule" id="PRU00023"/>
    </source>
</evidence>
<dbReference type="Proteomes" id="UP000681967">
    <property type="component" value="Unassembled WGS sequence"/>
</dbReference>
<dbReference type="GO" id="GO:0005829">
    <property type="term" value="C:cytosol"/>
    <property type="evidence" value="ECO:0007669"/>
    <property type="project" value="TreeGrafter"/>
</dbReference>
<feature type="repeat" description="ANK" evidence="3">
    <location>
        <begin position="101"/>
        <end position="133"/>
    </location>
</feature>
<dbReference type="Proteomes" id="UP000676336">
    <property type="component" value="Unassembled WGS sequence"/>
</dbReference>
<dbReference type="Gene3D" id="1.25.40.20">
    <property type="entry name" value="Ankyrin repeat-containing domain"/>
    <property type="match status" value="1"/>
</dbReference>
<dbReference type="InterPro" id="IPR002110">
    <property type="entry name" value="Ankyrin_rpt"/>
</dbReference>
<dbReference type="PANTHER" id="PTHR46680:SF3">
    <property type="entry name" value="NF-KAPPA-B INHIBITOR CACTUS"/>
    <property type="match status" value="1"/>
</dbReference>
<evidence type="ECO:0000313" key="7">
    <source>
        <dbReference type="EMBL" id="CAF3944420.1"/>
    </source>
</evidence>
<dbReference type="PROSITE" id="PS50088">
    <property type="entry name" value="ANK_REPEAT"/>
    <property type="match status" value="1"/>
</dbReference>
<organism evidence="6 10">
    <name type="scientific">Rotaria magnacalcarata</name>
    <dbReference type="NCBI Taxonomy" id="392030"/>
    <lineage>
        <taxon>Eukaryota</taxon>
        <taxon>Metazoa</taxon>
        <taxon>Spiralia</taxon>
        <taxon>Gnathifera</taxon>
        <taxon>Rotifera</taxon>
        <taxon>Eurotatoria</taxon>
        <taxon>Bdelloidea</taxon>
        <taxon>Philodinida</taxon>
        <taxon>Philodinidae</taxon>
        <taxon>Rotaria</taxon>
    </lineage>
</organism>
<dbReference type="EMBL" id="CAJNOW010000680">
    <property type="protein sequence ID" value="CAF1289225.1"/>
    <property type="molecule type" value="Genomic_DNA"/>
</dbReference>
<reference evidence="6" key="1">
    <citation type="submission" date="2021-02" db="EMBL/GenBank/DDBJ databases">
        <authorList>
            <person name="Nowell W R."/>
        </authorList>
    </citation>
    <scope>NUCLEOTIDE SEQUENCE</scope>
</reference>
<gene>
    <name evidence="7" type="ORF">BYL167_LOCUS10688</name>
    <name evidence="4" type="ORF">CJN711_LOCUS4564</name>
    <name evidence="9" type="ORF">GIL414_LOCUS10088</name>
    <name evidence="5" type="ORF">KQP761_LOCUS4188</name>
    <name evidence="6" type="ORF">MBJ925_LOCUS10873</name>
    <name evidence="8" type="ORF">SMN809_LOCUS9935</name>
</gene>
<dbReference type="Pfam" id="PF12796">
    <property type="entry name" value="Ank_2"/>
    <property type="match status" value="1"/>
</dbReference>
<dbReference type="OrthoDB" id="416222at2759"/>